<dbReference type="Gene3D" id="1.20.1560.10">
    <property type="entry name" value="ABC transporter type 1, transmembrane domain"/>
    <property type="match status" value="2"/>
</dbReference>
<dbReference type="Gene3D" id="3.40.50.300">
    <property type="entry name" value="P-loop containing nucleotide triphosphate hydrolases"/>
    <property type="match status" value="1"/>
</dbReference>
<dbReference type="CDD" id="cd03250">
    <property type="entry name" value="ABCC_MRP_domain1"/>
    <property type="match status" value="1"/>
</dbReference>
<protein>
    <recommendedName>
        <fullName evidence="13">P-loop containing nucleoside triphosphate hydrolase protein</fullName>
    </recommendedName>
</protein>
<feature type="domain" description="ABC transporter" evidence="9">
    <location>
        <begin position="613"/>
        <end position="843"/>
    </location>
</feature>
<feature type="transmembrane region" description="Helical" evidence="8">
    <location>
        <begin position="980"/>
        <end position="1009"/>
    </location>
</feature>
<evidence type="ECO:0000313" key="11">
    <source>
        <dbReference type="EMBL" id="KAE8421986.1"/>
    </source>
</evidence>
<feature type="transmembrane region" description="Helical" evidence="8">
    <location>
        <begin position="492"/>
        <end position="521"/>
    </location>
</feature>
<name>A0ABQ6X062_9EURO</name>
<dbReference type="InterPro" id="IPR056227">
    <property type="entry name" value="TMD0_ABC"/>
</dbReference>
<evidence type="ECO:0008006" key="13">
    <source>
        <dbReference type="Google" id="ProtNLM"/>
    </source>
</evidence>
<gene>
    <name evidence="11" type="ORF">BDV36DRAFT_291799</name>
</gene>
<dbReference type="InterPro" id="IPR011527">
    <property type="entry name" value="ABC1_TM_dom"/>
</dbReference>
<dbReference type="SUPFAM" id="SSF90123">
    <property type="entry name" value="ABC transporter transmembrane region"/>
    <property type="match status" value="2"/>
</dbReference>
<dbReference type="CDD" id="cd18579">
    <property type="entry name" value="ABC_6TM_ABCC_D1"/>
    <property type="match status" value="1"/>
</dbReference>
<feature type="domain" description="ABC transmembrane type-1" evidence="10">
    <location>
        <begin position="286"/>
        <end position="562"/>
    </location>
</feature>
<dbReference type="PROSITE" id="PS50929">
    <property type="entry name" value="ABC_TM1F"/>
    <property type="match status" value="1"/>
</dbReference>
<evidence type="ECO:0000256" key="5">
    <source>
        <dbReference type="ARBA" id="ARBA00022840"/>
    </source>
</evidence>
<dbReference type="PANTHER" id="PTHR24223">
    <property type="entry name" value="ATP-BINDING CASSETTE SUB-FAMILY C"/>
    <property type="match status" value="1"/>
</dbReference>
<accession>A0ABQ6X062</accession>
<keyword evidence="12" id="KW-1185">Reference proteome</keyword>
<comment type="subcellular location">
    <subcellularLocation>
        <location evidence="1">Membrane</location>
        <topology evidence="1">Multi-pass membrane protein</topology>
    </subcellularLocation>
</comment>
<dbReference type="InterPro" id="IPR003439">
    <property type="entry name" value="ABC_transporter-like_ATP-bd"/>
</dbReference>
<organism evidence="11 12">
    <name type="scientific">Aspergillus pseudocaelatus</name>
    <dbReference type="NCBI Taxonomy" id="1825620"/>
    <lineage>
        <taxon>Eukaryota</taxon>
        <taxon>Fungi</taxon>
        <taxon>Dikarya</taxon>
        <taxon>Ascomycota</taxon>
        <taxon>Pezizomycotina</taxon>
        <taxon>Eurotiomycetes</taxon>
        <taxon>Eurotiomycetidae</taxon>
        <taxon>Eurotiales</taxon>
        <taxon>Aspergillaceae</taxon>
        <taxon>Aspergillus</taxon>
        <taxon>Aspergillus subgen. Circumdati</taxon>
    </lineage>
</organism>
<dbReference type="InterPro" id="IPR050173">
    <property type="entry name" value="ABC_transporter_C-like"/>
</dbReference>
<evidence type="ECO:0000313" key="12">
    <source>
        <dbReference type="Proteomes" id="UP000325395"/>
    </source>
</evidence>
<dbReference type="PROSITE" id="PS50893">
    <property type="entry name" value="ABC_TRANSPORTER_2"/>
    <property type="match status" value="1"/>
</dbReference>
<keyword evidence="3 8" id="KW-0812">Transmembrane</keyword>
<dbReference type="Pfam" id="PF00005">
    <property type="entry name" value="ABC_tran"/>
    <property type="match status" value="1"/>
</dbReference>
<evidence type="ECO:0000256" key="7">
    <source>
        <dbReference type="ARBA" id="ARBA00023136"/>
    </source>
</evidence>
<keyword evidence="6 8" id="KW-1133">Transmembrane helix</keyword>
<evidence type="ECO:0000256" key="4">
    <source>
        <dbReference type="ARBA" id="ARBA00022741"/>
    </source>
</evidence>
<dbReference type="SMART" id="SM00382">
    <property type="entry name" value="AAA"/>
    <property type="match status" value="1"/>
</dbReference>
<dbReference type="PROSITE" id="PS00211">
    <property type="entry name" value="ABC_TRANSPORTER_1"/>
    <property type="match status" value="1"/>
</dbReference>
<feature type="transmembrane region" description="Helical" evidence="8">
    <location>
        <begin position="936"/>
        <end position="959"/>
    </location>
</feature>
<dbReference type="EMBL" id="ML735697">
    <property type="protein sequence ID" value="KAE8421986.1"/>
    <property type="molecule type" value="Genomic_DNA"/>
</dbReference>
<keyword evidence="4" id="KW-0547">Nucleotide-binding</keyword>
<evidence type="ECO:0000259" key="9">
    <source>
        <dbReference type="PROSITE" id="PS50893"/>
    </source>
</evidence>
<evidence type="ECO:0000256" key="2">
    <source>
        <dbReference type="ARBA" id="ARBA00022448"/>
    </source>
</evidence>
<feature type="transmembrane region" description="Helical" evidence="8">
    <location>
        <begin position="318"/>
        <end position="338"/>
    </location>
</feature>
<evidence type="ECO:0000256" key="6">
    <source>
        <dbReference type="ARBA" id="ARBA00022989"/>
    </source>
</evidence>
<keyword evidence="7 8" id="KW-0472">Membrane</keyword>
<dbReference type="Pfam" id="PF24357">
    <property type="entry name" value="TMD0_ABC"/>
    <property type="match status" value="1"/>
</dbReference>
<keyword evidence="5" id="KW-0067">ATP-binding</keyword>
<evidence type="ECO:0000256" key="8">
    <source>
        <dbReference type="SAM" id="Phobius"/>
    </source>
</evidence>
<dbReference type="InterPro" id="IPR003593">
    <property type="entry name" value="AAA+_ATPase"/>
</dbReference>
<dbReference type="SUPFAM" id="SSF52540">
    <property type="entry name" value="P-loop containing nucleoside triphosphate hydrolases"/>
    <property type="match status" value="1"/>
</dbReference>
<dbReference type="PANTHER" id="PTHR24223:SF399">
    <property type="entry name" value="ABC TRANSPORTER ATNG"/>
    <property type="match status" value="1"/>
</dbReference>
<proteinExistence type="predicted"/>
<keyword evidence="2" id="KW-0813">Transport</keyword>
<feature type="transmembrane region" description="Helical" evidence="8">
    <location>
        <begin position="286"/>
        <end position="306"/>
    </location>
</feature>
<sequence>MEQFVLASPFVGGVDNCSDTAFGPVSCSRSFDFTLTFEQSILSILPSAFLILASPLRLTYLVQRRPRTVKSKWRLLKIVSDPDSKRHRSQAAKELATYHNSAPFATSTSLPAAALSLVDAVLILCLTYVEDRQLSRPSTLLNVYLLFSTLFDAVQARTLWLNHQSNMATVLTAIVGIKAILLCLESRSKAAYLQPPYSKLPPESTSGIINLSLFWWLNALFRMGYRQLITTEDLFDIDPSLKADVIGREMQDAWNIRAKPEGQMALPKAVLFILRWNLFSVAVPRLCMIGFNFAQPFLITAAINYMDESEPHNKNVKYGLIGATFLIYFGIAISAAHYRRCFARVLTKFRGSMIALLYNKSLTIQVGHCTESAALTLMSTDIDNIINLLENIVDIWARLVEIGIGIWLLARQIGAVCLTPPIITAVCAIGQLWIAKSIGTDQQKWNESIQQRVRDISSMLGSMKAIKIAGLARPVARNVQDQRETELRIARAFFMGIMWLNGLANFPAIWSPVISFIVFSIQAKITGSQSLTSVRAFTSLSIIALVTAPAEKLLAVLPHIAAALGCFQRLQEYMLSDSMKDTRVFEPLIVSPFCDNEGDDDSLEGTPKSTDAIRLANVTVLPAPKATSLAISNASCTIETGSLTILLGPIGCGKTTLLKAILGELPCSSGNIYISSKKMSFCSQLAWLLNTSIKDSICGLSNAEFDNTWYETVIEACALSEDIRQWPEGDRTIIGSKGLTLSGGQKQRVALARAVYSRQDIAFLDDILSALDIETQEHIAARLFSKTGLVKRLGTTVVLSTHTARCIHYANKIIVLDAEGNISMETSYESMKETDQLEKFAPTEGDGKHNNKLLTSEDTDVNQDPTAIQDEKSLELMDVTRRTGDLAVYAYYFRTIQPGLWIAFLVIHIVAAFSDSFPQIWLSWWTTYGGHLAMRFSVYALLALAASVFSVSCIWIIFLEIMPAKQIQNRYLDYSQRPHYLLLCIQRWLSLVLDLLVTALAVLVVALAIEMRSTTSGGLIGVSLNNVLSFNQSLSTFVTAWTSLETSLGAIARVKTLSKMTPNENKPDENKELPERWPETGAIEIDRVSVKYANGANALSDVTIKISPGQKIGRSAGWWEVGGV</sequence>
<dbReference type="InterPro" id="IPR044746">
    <property type="entry name" value="ABCC_6TM_D1"/>
</dbReference>
<evidence type="ECO:0000256" key="1">
    <source>
        <dbReference type="ARBA" id="ARBA00004141"/>
    </source>
</evidence>
<reference evidence="11 12" key="1">
    <citation type="submission" date="2019-04" db="EMBL/GenBank/DDBJ databases">
        <authorList>
            <consortium name="DOE Joint Genome Institute"/>
            <person name="Mondo S."/>
            <person name="Kjaerbolling I."/>
            <person name="Vesth T."/>
            <person name="Frisvad J.C."/>
            <person name="Nybo J.L."/>
            <person name="Theobald S."/>
            <person name="Kildgaard S."/>
            <person name="Isbrandt T."/>
            <person name="Kuo A."/>
            <person name="Sato A."/>
            <person name="Lyhne E.K."/>
            <person name="Kogle M.E."/>
            <person name="Wiebenga A."/>
            <person name="Kun R.S."/>
            <person name="Lubbers R.J."/>
            <person name="Makela M.R."/>
            <person name="Barry K."/>
            <person name="Chovatia M."/>
            <person name="Clum A."/>
            <person name="Daum C."/>
            <person name="Haridas S."/>
            <person name="He G."/>
            <person name="LaButti K."/>
            <person name="Lipzen A."/>
            <person name="Riley R."/>
            <person name="Salamov A."/>
            <person name="Simmons B.A."/>
            <person name="Magnuson J.K."/>
            <person name="Henrissat B."/>
            <person name="Mortensen U.H."/>
            <person name="Larsen T.O."/>
            <person name="Devries R.P."/>
            <person name="Grigoriev I.V."/>
            <person name="Machida M."/>
            <person name="Baker S.E."/>
            <person name="Andersen M.R."/>
            <person name="Cantor M.N."/>
            <person name="Hua S.X."/>
        </authorList>
    </citation>
    <scope>NUCLEOTIDE SEQUENCE [LARGE SCALE GENOMIC DNA]</scope>
    <source>
        <strain evidence="11 12">CBS 117616</strain>
    </source>
</reference>
<dbReference type="InterPro" id="IPR036640">
    <property type="entry name" value="ABC1_TM_sf"/>
</dbReference>
<feature type="transmembrane region" description="Helical" evidence="8">
    <location>
        <begin position="41"/>
        <end position="62"/>
    </location>
</feature>
<evidence type="ECO:0000259" key="10">
    <source>
        <dbReference type="PROSITE" id="PS50929"/>
    </source>
</evidence>
<dbReference type="Proteomes" id="UP000325395">
    <property type="component" value="Unassembled WGS sequence"/>
</dbReference>
<feature type="transmembrane region" description="Helical" evidence="8">
    <location>
        <begin position="900"/>
        <end position="924"/>
    </location>
</feature>
<dbReference type="InterPro" id="IPR027417">
    <property type="entry name" value="P-loop_NTPase"/>
</dbReference>
<evidence type="ECO:0000256" key="3">
    <source>
        <dbReference type="ARBA" id="ARBA00022692"/>
    </source>
</evidence>
<dbReference type="InterPro" id="IPR017871">
    <property type="entry name" value="ABC_transporter-like_CS"/>
</dbReference>